<feature type="transmembrane region" description="Helical" evidence="7">
    <location>
        <begin position="694"/>
        <end position="720"/>
    </location>
</feature>
<dbReference type="NCBIfam" id="TIGR03434">
    <property type="entry name" value="ADOP"/>
    <property type="match status" value="1"/>
</dbReference>
<feature type="transmembrane region" description="Helical" evidence="7">
    <location>
        <begin position="781"/>
        <end position="801"/>
    </location>
</feature>
<feature type="domain" description="ABC3 transporter permease C-terminal" evidence="8">
    <location>
        <begin position="290"/>
        <end position="406"/>
    </location>
</feature>
<keyword evidence="2" id="KW-1003">Cell membrane</keyword>
<proteinExistence type="inferred from homology"/>
<evidence type="ECO:0000259" key="8">
    <source>
        <dbReference type="Pfam" id="PF02687"/>
    </source>
</evidence>
<dbReference type="InterPro" id="IPR017800">
    <property type="entry name" value="ADOP"/>
</dbReference>
<evidence type="ECO:0000256" key="1">
    <source>
        <dbReference type="ARBA" id="ARBA00004651"/>
    </source>
</evidence>
<evidence type="ECO:0000256" key="6">
    <source>
        <dbReference type="ARBA" id="ARBA00038076"/>
    </source>
</evidence>
<evidence type="ECO:0000256" key="7">
    <source>
        <dbReference type="SAM" id="Phobius"/>
    </source>
</evidence>
<dbReference type="InterPro" id="IPR050250">
    <property type="entry name" value="Macrolide_Exporter_MacB"/>
</dbReference>
<dbReference type="GO" id="GO:0005886">
    <property type="term" value="C:plasma membrane"/>
    <property type="evidence" value="ECO:0007669"/>
    <property type="project" value="UniProtKB-SubCell"/>
</dbReference>
<dbReference type="Pfam" id="PF02687">
    <property type="entry name" value="FtsX"/>
    <property type="match status" value="2"/>
</dbReference>
<dbReference type="InterPro" id="IPR003838">
    <property type="entry name" value="ABC3_permease_C"/>
</dbReference>
<dbReference type="AlphaFoldDB" id="A0A6J4HRQ2"/>
<feature type="transmembrane region" description="Helical" evidence="7">
    <location>
        <begin position="750"/>
        <end position="769"/>
    </location>
</feature>
<keyword evidence="5 7" id="KW-0472">Membrane</keyword>
<feature type="domain" description="MacB-like periplasmic core" evidence="9">
    <location>
        <begin position="18"/>
        <end position="248"/>
    </location>
</feature>
<reference evidence="10" key="1">
    <citation type="submission" date="2020-02" db="EMBL/GenBank/DDBJ databases">
        <authorList>
            <person name="Meier V. D."/>
        </authorList>
    </citation>
    <scope>NUCLEOTIDE SEQUENCE</scope>
    <source>
        <strain evidence="10">AVDCRST_MAG42</strain>
    </source>
</reference>
<comment type="subcellular location">
    <subcellularLocation>
        <location evidence="1">Cell membrane</location>
        <topology evidence="1">Multi-pass membrane protein</topology>
    </subcellularLocation>
</comment>
<feature type="domain" description="MacB-like periplasmic core" evidence="9">
    <location>
        <begin position="539"/>
        <end position="659"/>
    </location>
</feature>
<evidence type="ECO:0000256" key="3">
    <source>
        <dbReference type="ARBA" id="ARBA00022692"/>
    </source>
</evidence>
<feature type="transmembrane region" description="Helical" evidence="7">
    <location>
        <begin position="20"/>
        <end position="44"/>
    </location>
</feature>
<gene>
    <name evidence="10" type="ORF">AVDCRST_MAG42-1158</name>
</gene>
<feature type="transmembrane region" description="Helical" evidence="7">
    <location>
        <begin position="333"/>
        <end position="354"/>
    </location>
</feature>
<organism evidence="10">
    <name type="scientific">uncultured Chthoniobacterales bacterium</name>
    <dbReference type="NCBI Taxonomy" id="1836801"/>
    <lineage>
        <taxon>Bacteria</taxon>
        <taxon>Pseudomonadati</taxon>
        <taxon>Verrucomicrobiota</taxon>
        <taxon>Spartobacteria</taxon>
        <taxon>Chthoniobacterales</taxon>
        <taxon>environmental samples</taxon>
    </lineage>
</organism>
<dbReference type="PANTHER" id="PTHR30572:SF4">
    <property type="entry name" value="ABC TRANSPORTER PERMEASE YTRF"/>
    <property type="match status" value="1"/>
</dbReference>
<sequence length="818" mass="86786">MNELRFALRQLRKSPGFTLVAVLTLAIGIGANTAIFTVVNAVLLKPLPFPQPEQLVALGGTDARETSPTGGLNSISFPDFFDFRAQNKSFAHLAVHRDRTFALSTGAEAQSVRGVRVSPDFFNVLGLASQLGRGFEPDEEAPGGGPGGYTVVLSHAFWHRHFKADRQALGSVLTLDGRAHTVVGVMPRGFQFPIETEPFDVYTTFAPEAESIDGGKPNTERRGSHSLQCVGRLKPGVTIQQANAELNTIAAALAQQYPDTNTNWGVTVVPLRENMVGDVSGGLYVLCGAVGCVLLIASANMANLLLARATVRGKEIALRAALGASRGRIIRQLLTESVLLAAIGGLCGLVFAAWGTDILVSLVPQNIPRISEIRLDGAVLGFTLLVSLATGVLFGLAPAFQASKLDLRSSLNEGGRGSAGGAKHRLRNALVIAEVALALLLLTGAGLLLKSFSRLSQVDPGLQTERVLSASITLPSAAYPRPENVVAFFDQLLPRLNSLPGVQSASTIFPLPLSGSSVSASFENPERPVPKGQEPDCPARIAQADYFRTVGVPLVRGRLFDANDQPNSKPVMLVNQRFAETFFPGQDVIGKSLKPGWSSGKDEPAMREIVGVVGNVKHRSLRAEFTPEMYMPATQLPVGAAALVIRTSVSDPAALTNAVRAELARTDASVPLTRVRPFDYYVGRSLARPRFNALLLSIFAGVALLLTAIGIYGVMAYSVAQRRQEIGIRMALGAQKLDVLRLVVGGGMKLTAAGVAIGLAAAFALTRLLETLLFGVKPFDALTISSVAFLLCLIALVACWVPARRAAGVNPLVALREG</sequence>
<feature type="transmembrane region" description="Helical" evidence="7">
    <location>
        <begin position="429"/>
        <end position="449"/>
    </location>
</feature>
<evidence type="ECO:0000256" key="2">
    <source>
        <dbReference type="ARBA" id="ARBA00022475"/>
    </source>
</evidence>
<evidence type="ECO:0000313" key="10">
    <source>
        <dbReference type="EMBL" id="CAA9231547.1"/>
    </source>
</evidence>
<comment type="similarity">
    <text evidence="6">Belongs to the ABC-4 integral membrane protein family.</text>
</comment>
<dbReference type="Pfam" id="PF12704">
    <property type="entry name" value="MacB_PCD"/>
    <property type="match status" value="2"/>
</dbReference>
<feature type="transmembrane region" description="Helical" evidence="7">
    <location>
        <begin position="283"/>
        <end position="306"/>
    </location>
</feature>
<accession>A0A6J4HRQ2</accession>
<protein>
    <recommendedName>
        <fullName evidence="11">ABC transporter permease</fullName>
    </recommendedName>
</protein>
<dbReference type="EMBL" id="CADCTA010000052">
    <property type="protein sequence ID" value="CAA9231547.1"/>
    <property type="molecule type" value="Genomic_DNA"/>
</dbReference>
<dbReference type="InterPro" id="IPR025857">
    <property type="entry name" value="MacB_PCD"/>
</dbReference>
<evidence type="ECO:0000259" key="9">
    <source>
        <dbReference type="Pfam" id="PF12704"/>
    </source>
</evidence>
<dbReference type="PANTHER" id="PTHR30572">
    <property type="entry name" value="MEMBRANE COMPONENT OF TRANSPORTER-RELATED"/>
    <property type="match status" value="1"/>
</dbReference>
<keyword evidence="4 7" id="KW-1133">Transmembrane helix</keyword>
<evidence type="ECO:0000256" key="5">
    <source>
        <dbReference type="ARBA" id="ARBA00023136"/>
    </source>
</evidence>
<name>A0A6J4HRQ2_9BACT</name>
<feature type="transmembrane region" description="Helical" evidence="7">
    <location>
        <begin position="378"/>
        <end position="400"/>
    </location>
</feature>
<keyword evidence="3 7" id="KW-0812">Transmembrane</keyword>
<evidence type="ECO:0000256" key="4">
    <source>
        <dbReference type="ARBA" id="ARBA00022989"/>
    </source>
</evidence>
<evidence type="ECO:0008006" key="11">
    <source>
        <dbReference type="Google" id="ProtNLM"/>
    </source>
</evidence>
<feature type="domain" description="ABC3 transporter permease C-terminal" evidence="8">
    <location>
        <begin position="698"/>
        <end position="811"/>
    </location>
</feature>
<dbReference type="GO" id="GO:0022857">
    <property type="term" value="F:transmembrane transporter activity"/>
    <property type="evidence" value="ECO:0007669"/>
    <property type="project" value="TreeGrafter"/>
</dbReference>